<keyword evidence="1" id="KW-0732">Signal</keyword>
<dbReference type="AlphaFoldDB" id="A0A7J6L2X3"/>
<dbReference type="EMBL" id="JAAPAO010000785">
    <property type="protein sequence ID" value="KAF4653820.1"/>
    <property type="molecule type" value="Genomic_DNA"/>
</dbReference>
<feature type="signal peptide" evidence="1">
    <location>
        <begin position="1"/>
        <end position="20"/>
    </location>
</feature>
<proteinExistence type="predicted"/>
<protein>
    <submittedName>
        <fullName evidence="2">Uncharacterized protein</fullName>
    </submittedName>
</protein>
<gene>
    <name evidence="2" type="ORF">FOL47_010284</name>
</gene>
<evidence type="ECO:0000313" key="3">
    <source>
        <dbReference type="Proteomes" id="UP000591131"/>
    </source>
</evidence>
<dbReference type="Proteomes" id="UP000591131">
    <property type="component" value="Unassembled WGS sequence"/>
</dbReference>
<feature type="chain" id="PRO_5029828952" evidence="1">
    <location>
        <begin position="21"/>
        <end position="327"/>
    </location>
</feature>
<reference evidence="2 3" key="1">
    <citation type="submission" date="2020-04" db="EMBL/GenBank/DDBJ databases">
        <title>Perkinsus chesapeaki whole genome sequence.</title>
        <authorList>
            <person name="Bogema D.R."/>
        </authorList>
    </citation>
    <scope>NUCLEOTIDE SEQUENCE [LARGE SCALE GENOMIC DNA]</scope>
    <source>
        <strain evidence="2">ATCC PRA-425</strain>
    </source>
</reference>
<evidence type="ECO:0000313" key="2">
    <source>
        <dbReference type="EMBL" id="KAF4653820.1"/>
    </source>
</evidence>
<evidence type="ECO:0000256" key="1">
    <source>
        <dbReference type="SAM" id="SignalP"/>
    </source>
</evidence>
<keyword evidence="3" id="KW-1185">Reference proteome</keyword>
<accession>A0A7J6L2X3</accession>
<organism evidence="2 3">
    <name type="scientific">Perkinsus chesapeaki</name>
    <name type="common">Clam parasite</name>
    <name type="synonym">Perkinsus andrewsi</name>
    <dbReference type="NCBI Taxonomy" id="330153"/>
    <lineage>
        <taxon>Eukaryota</taxon>
        <taxon>Sar</taxon>
        <taxon>Alveolata</taxon>
        <taxon>Perkinsozoa</taxon>
        <taxon>Perkinsea</taxon>
        <taxon>Perkinsida</taxon>
        <taxon>Perkinsidae</taxon>
        <taxon>Perkinsus</taxon>
    </lineage>
</organism>
<name>A0A7J6L2X3_PERCH</name>
<comment type="caution">
    <text evidence="2">The sequence shown here is derived from an EMBL/GenBank/DDBJ whole genome shotgun (WGS) entry which is preliminary data.</text>
</comment>
<dbReference type="OrthoDB" id="10388888at2759"/>
<sequence length="327" mass="36549">MKKLATWLTFLFGSRCITEAKKYRSRVLTAKLKDGVQYYLLPNRLRTTGSSSSGSISVPVQLFREPKTYKLENGVSHAYYDFLSFEDTTSTFEEQPVDDSIVIRHAGFPRGTQSYLGTLSHTPQGGCFSSVAYTTIYAANDGGASVRSRMIDNTKERSKIANELEDICKQNRIRELPDPDESASYMGSWVGNLGPLRLLLTYNEYASEANLEVKLFDYADYSRDTVQSRHGPGEDGPECFYRIHYVKVGDIFLARVTNTSGKYTDLSDVGFTVLKPEAQRTGLSKRVRSTWKRVTHGRSNTATAQTDGSVASDTVWGPEKLASWKSV</sequence>